<sequence length="327" mass="37520">MKRYISGAKKRHIADEKKAFVSKLPKISSFLKSDKEDVASTSAAISEIQDSELPIENDLNKGTSECVNADRNDKRKEPAGLQTILSNKNAESTSTSSQANKCHESLSTDTAHPTVSTDPALWHIDENLISYCVQKGPTFCRNKDSNFKKSSRIYEEADRKKTRTFHKSLFNCKLKNGEIVDREWLLYSPLIGKVYCFFCRLFSPQHSKFSVYGFDNWKNHKRIQEYAEGYEHKTSLITYSKSRSLKGRIDDRLIQELDKECNYWKDLLRRLITVVKFIASRGLPFRGANQKIGSSKNVNYLGIIELISEYDPFLKTHFQFMAIKVAA</sequence>
<evidence type="ECO:0008006" key="4">
    <source>
        <dbReference type="Google" id="ProtNLM"/>
    </source>
</evidence>
<feature type="region of interest" description="Disordered" evidence="1">
    <location>
        <begin position="57"/>
        <end position="98"/>
    </location>
</feature>
<reference evidence="2" key="1">
    <citation type="submission" date="2021-01" db="UniProtKB">
        <authorList>
            <consortium name="EnsemblMetazoa"/>
        </authorList>
    </citation>
    <scope>IDENTIFICATION</scope>
</reference>
<dbReference type="PANTHER" id="PTHR45749">
    <property type="match status" value="1"/>
</dbReference>
<evidence type="ECO:0000313" key="2">
    <source>
        <dbReference type="EnsemblMetazoa" id="XP_032457841"/>
    </source>
</evidence>
<evidence type="ECO:0000256" key="1">
    <source>
        <dbReference type="SAM" id="MobiDB-lite"/>
    </source>
</evidence>
<dbReference type="PANTHER" id="PTHR45749:SF23">
    <property type="entry name" value="ZINC FINGER MYM-TYPE PROTEIN 1-LIKE"/>
    <property type="match status" value="1"/>
</dbReference>
<evidence type="ECO:0000313" key="3">
    <source>
        <dbReference type="Proteomes" id="UP000002358"/>
    </source>
</evidence>
<dbReference type="GeneID" id="116738675"/>
<name>A0A7M7TEL8_NASVI</name>
<dbReference type="KEGG" id="nvi:116738675"/>
<dbReference type="AlphaFoldDB" id="A0A7M7TEL8"/>
<accession>A0A7M7TEL8</accession>
<keyword evidence="3" id="KW-1185">Reference proteome</keyword>
<dbReference type="EnsemblMetazoa" id="XM_032601950">
    <property type="protein sequence ID" value="XP_032457841"/>
    <property type="gene ID" value="LOC116738675"/>
</dbReference>
<dbReference type="InParanoid" id="A0A7M7TEL8"/>
<feature type="compositionally biased region" description="Basic and acidic residues" evidence="1">
    <location>
        <begin position="68"/>
        <end position="78"/>
    </location>
</feature>
<organism evidence="2 3">
    <name type="scientific">Nasonia vitripennis</name>
    <name type="common">Parasitic wasp</name>
    <dbReference type="NCBI Taxonomy" id="7425"/>
    <lineage>
        <taxon>Eukaryota</taxon>
        <taxon>Metazoa</taxon>
        <taxon>Ecdysozoa</taxon>
        <taxon>Arthropoda</taxon>
        <taxon>Hexapoda</taxon>
        <taxon>Insecta</taxon>
        <taxon>Pterygota</taxon>
        <taxon>Neoptera</taxon>
        <taxon>Endopterygota</taxon>
        <taxon>Hymenoptera</taxon>
        <taxon>Apocrita</taxon>
        <taxon>Proctotrupomorpha</taxon>
        <taxon>Chalcidoidea</taxon>
        <taxon>Pteromalidae</taxon>
        <taxon>Pteromalinae</taxon>
        <taxon>Nasonia</taxon>
    </lineage>
</organism>
<feature type="compositionally biased region" description="Polar residues" evidence="1">
    <location>
        <begin position="83"/>
        <end position="98"/>
    </location>
</feature>
<protein>
    <recommendedName>
        <fullName evidence="4">TTF-type domain-containing protein</fullName>
    </recommendedName>
</protein>
<dbReference type="Proteomes" id="UP000002358">
    <property type="component" value="Unassembled WGS sequence"/>
</dbReference>
<dbReference type="OrthoDB" id="6624624at2759"/>
<proteinExistence type="predicted"/>
<dbReference type="RefSeq" id="XP_032457841.1">
    <property type="nucleotide sequence ID" value="XM_032601950.1"/>
</dbReference>